<dbReference type="InterPro" id="IPR028098">
    <property type="entry name" value="Glyco_trans_4-like_N"/>
</dbReference>
<gene>
    <name evidence="3" type="ORF">C7T94_04790</name>
</gene>
<dbReference type="RefSeq" id="WP_107214095.1">
    <property type="nucleotide sequence ID" value="NZ_KZ686268.1"/>
</dbReference>
<evidence type="ECO:0000259" key="2">
    <source>
        <dbReference type="Pfam" id="PF13439"/>
    </source>
</evidence>
<protein>
    <submittedName>
        <fullName evidence="3">Glycosyltransferase</fullName>
    </submittedName>
</protein>
<dbReference type="AlphaFoldDB" id="A0A2T3HNS0"/>
<organism evidence="3 4">
    <name type="scientific">Pedobacter yulinensis</name>
    <dbReference type="NCBI Taxonomy" id="2126353"/>
    <lineage>
        <taxon>Bacteria</taxon>
        <taxon>Pseudomonadati</taxon>
        <taxon>Bacteroidota</taxon>
        <taxon>Sphingobacteriia</taxon>
        <taxon>Sphingobacteriales</taxon>
        <taxon>Sphingobacteriaceae</taxon>
        <taxon>Pedobacter</taxon>
    </lineage>
</organism>
<dbReference type="GO" id="GO:0016757">
    <property type="term" value="F:glycosyltransferase activity"/>
    <property type="evidence" value="ECO:0007669"/>
    <property type="project" value="InterPro"/>
</dbReference>
<evidence type="ECO:0000259" key="1">
    <source>
        <dbReference type="Pfam" id="PF00534"/>
    </source>
</evidence>
<dbReference type="SUPFAM" id="SSF53756">
    <property type="entry name" value="UDP-Glycosyltransferase/glycogen phosphorylase"/>
    <property type="match status" value="1"/>
</dbReference>
<dbReference type="Proteomes" id="UP000240912">
    <property type="component" value="Unassembled WGS sequence"/>
</dbReference>
<keyword evidence="4" id="KW-1185">Reference proteome</keyword>
<feature type="domain" description="Glycosyl transferase family 1" evidence="1">
    <location>
        <begin position="192"/>
        <end position="331"/>
    </location>
</feature>
<dbReference type="PANTHER" id="PTHR12526:SF630">
    <property type="entry name" value="GLYCOSYLTRANSFERASE"/>
    <property type="match status" value="1"/>
</dbReference>
<dbReference type="Pfam" id="PF13439">
    <property type="entry name" value="Glyco_transf_4"/>
    <property type="match status" value="1"/>
</dbReference>
<dbReference type="EMBL" id="PYLS01000004">
    <property type="protein sequence ID" value="PST84057.1"/>
    <property type="molecule type" value="Genomic_DNA"/>
</dbReference>
<dbReference type="Gene3D" id="3.40.50.2000">
    <property type="entry name" value="Glycogen Phosphorylase B"/>
    <property type="match status" value="2"/>
</dbReference>
<evidence type="ECO:0000313" key="4">
    <source>
        <dbReference type="Proteomes" id="UP000240912"/>
    </source>
</evidence>
<name>A0A2T3HNS0_9SPHI</name>
<dbReference type="Pfam" id="PF00534">
    <property type="entry name" value="Glycos_transf_1"/>
    <property type="match status" value="1"/>
</dbReference>
<sequence>MRLLHVANSLLTGGAERLLVESLPRFSSRQGIVQTDLALLNGIDTPFFQKLRANFEGRIFTLSSNSTYSPVAILRLRELIRNYDVVHVHLFPAMYYAALAKLTLIGGPKLIFTEHNTENRRVQSALFRIVDKLIYRQYEMVTAISEPVRSMLMSYKLHNDVRIIYNGIALNNAGINPPVDLRSLFGEAKCFTLIQVSRFQPQKDQQTVIRSLLYLPAEVKAVFVGAGELMGDCVRLVESLGLQNRVRFLGLRMDVPELLAGSDVVVQSSVYEGFGLAAVEGMAAAKPVVASDVPGLGDIVNGAGLTFKKGDAQELARLVLKLYLDKPFYDEVSARCLSRSKNFDIDVMVDKMVELYYEICQNT</sequence>
<accession>A0A2T3HNS0</accession>
<proteinExistence type="predicted"/>
<evidence type="ECO:0000313" key="3">
    <source>
        <dbReference type="EMBL" id="PST84057.1"/>
    </source>
</evidence>
<reference evidence="3 4" key="1">
    <citation type="submission" date="2018-03" db="EMBL/GenBank/DDBJ databases">
        <authorList>
            <person name="Keele B.F."/>
        </authorList>
    </citation>
    <scope>NUCLEOTIDE SEQUENCE [LARGE SCALE GENOMIC DNA]</scope>
    <source>
        <strain evidence="3 4">YL28-9</strain>
    </source>
</reference>
<feature type="domain" description="Glycosyltransferase subfamily 4-like N-terminal" evidence="2">
    <location>
        <begin position="13"/>
        <end position="170"/>
    </location>
</feature>
<dbReference type="OrthoDB" id="7560678at2"/>
<comment type="caution">
    <text evidence="3">The sequence shown here is derived from an EMBL/GenBank/DDBJ whole genome shotgun (WGS) entry which is preliminary data.</text>
</comment>
<keyword evidence="3" id="KW-0808">Transferase</keyword>
<dbReference type="InterPro" id="IPR001296">
    <property type="entry name" value="Glyco_trans_1"/>
</dbReference>
<dbReference type="PANTHER" id="PTHR12526">
    <property type="entry name" value="GLYCOSYLTRANSFERASE"/>
    <property type="match status" value="1"/>
</dbReference>